<dbReference type="PROSITE" id="PS51318">
    <property type="entry name" value="TAT"/>
    <property type="match status" value="1"/>
</dbReference>
<name>A0A5B9QIH0_9BACT</name>
<dbReference type="Pfam" id="PF00248">
    <property type="entry name" value="Aldo_ket_red"/>
    <property type="match status" value="1"/>
</dbReference>
<dbReference type="InterPro" id="IPR023210">
    <property type="entry name" value="NADP_OxRdtase_dom"/>
</dbReference>
<sequence length="304" mass="33583">MPEFNRRRFLAVSAGTATLASSIAPQVVRADDATPPPPQMPIGKTGIVMSRVGQGTGMHGGNRQSDHTRKGFENFVALMQHAYDRGVTFFDLADLYGSHVYFREALKTIPRDKVSILTKIWTRYDSACTPDAPKFCKQIAKTTLDRFCHEIATDHLNIVLLHCMMTPNWPDQLAPYMEALDEAKQRGQVRAVGVSCHDLRAVVTAVNSPWVDVILARINPFGARMDGNLEDVVPVLTKARQNGKAILGMKIYGEGTLVDNKEECIQFAQENGLLDAMTVGAETPAQMDETLRLIAKYPVKKLIG</sequence>
<protein>
    <submittedName>
        <fullName evidence="2">General stress protein 69</fullName>
        <ecNumber evidence="2">1.1.1.-</ecNumber>
    </submittedName>
</protein>
<dbReference type="EMBL" id="CP042913">
    <property type="protein sequence ID" value="QEG37799.1"/>
    <property type="molecule type" value="Genomic_DNA"/>
</dbReference>
<dbReference type="PANTHER" id="PTHR43312">
    <property type="entry name" value="D-THREO-ALDOSE 1-DEHYDROGENASE"/>
    <property type="match status" value="1"/>
</dbReference>
<dbReference type="PANTHER" id="PTHR43312:SF1">
    <property type="entry name" value="NADP-DEPENDENT OXIDOREDUCTASE DOMAIN-CONTAINING PROTEIN"/>
    <property type="match status" value="1"/>
</dbReference>
<proteinExistence type="predicted"/>
<dbReference type="Proteomes" id="UP000323917">
    <property type="component" value="Chromosome"/>
</dbReference>
<dbReference type="KEGG" id="bgok:Pr1d_51460"/>
<evidence type="ECO:0000259" key="1">
    <source>
        <dbReference type="Pfam" id="PF00248"/>
    </source>
</evidence>
<feature type="domain" description="NADP-dependent oxidoreductase" evidence="1">
    <location>
        <begin position="55"/>
        <end position="268"/>
    </location>
</feature>
<keyword evidence="2" id="KW-0560">Oxidoreductase</keyword>
<gene>
    <name evidence="2" type="primary">yhdN_3</name>
    <name evidence="2" type="ORF">Pr1d_51460</name>
</gene>
<dbReference type="SUPFAM" id="SSF51430">
    <property type="entry name" value="NAD(P)-linked oxidoreductase"/>
    <property type="match status" value="1"/>
</dbReference>
<dbReference type="AlphaFoldDB" id="A0A5B9QIH0"/>
<dbReference type="CDD" id="cd19100">
    <property type="entry name" value="AKR_unchar"/>
    <property type="match status" value="1"/>
</dbReference>
<dbReference type="RefSeq" id="WP_168205471.1">
    <property type="nucleotide sequence ID" value="NZ_CP042913.1"/>
</dbReference>
<keyword evidence="3" id="KW-1185">Reference proteome</keyword>
<evidence type="ECO:0000313" key="2">
    <source>
        <dbReference type="EMBL" id="QEG37799.1"/>
    </source>
</evidence>
<evidence type="ECO:0000313" key="3">
    <source>
        <dbReference type="Proteomes" id="UP000323917"/>
    </source>
</evidence>
<dbReference type="InterPro" id="IPR053135">
    <property type="entry name" value="AKR2_Oxidoreductase"/>
</dbReference>
<accession>A0A5B9QIH0</accession>
<reference evidence="2 3" key="1">
    <citation type="submission" date="2019-08" db="EMBL/GenBank/DDBJ databases">
        <title>Deep-cultivation of Planctomycetes and their phenomic and genomic characterization uncovers novel biology.</title>
        <authorList>
            <person name="Wiegand S."/>
            <person name="Jogler M."/>
            <person name="Boedeker C."/>
            <person name="Pinto D."/>
            <person name="Vollmers J."/>
            <person name="Rivas-Marin E."/>
            <person name="Kohn T."/>
            <person name="Peeters S.H."/>
            <person name="Heuer A."/>
            <person name="Rast P."/>
            <person name="Oberbeckmann S."/>
            <person name="Bunk B."/>
            <person name="Jeske O."/>
            <person name="Meyerdierks A."/>
            <person name="Storesund J.E."/>
            <person name="Kallscheuer N."/>
            <person name="Luecker S."/>
            <person name="Lage O.M."/>
            <person name="Pohl T."/>
            <person name="Merkel B.J."/>
            <person name="Hornburger P."/>
            <person name="Mueller R.-W."/>
            <person name="Bruemmer F."/>
            <person name="Labrenz M."/>
            <person name="Spormann A.M."/>
            <person name="Op den Camp H."/>
            <person name="Overmann J."/>
            <person name="Amann R."/>
            <person name="Jetten M.S.M."/>
            <person name="Mascher T."/>
            <person name="Medema M.H."/>
            <person name="Devos D.P."/>
            <person name="Kaster A.-K."/>
            <person name="Ovreas L."/>
            <person name="Rohde M."/>
            <person name="Galperin M.Y."/>
            <person name="Jogler C."/>
        </authorList>
    </citation>
    <scope>NUCLEOTIDE SEQUENCE [LARGE SCALE GENOMIC DNA]</scope>
    <source>
        <strain evidence="2 3">Pr1d</strain>
    </source>
</reference>
<dbReference type="Gene3D" id="3.20.20.100">
    <property type="entry name" value="NADP-dependent oxidoreductase domain"/>
    <property type="match status" value="1"/>
</dbReference>
<organism evidence="2 3">
    <name type="scientific">Bythopirellula goksoeyrii</name>
    <dbReference type="NCBI Taxonomy" id="1400387"/>
    <lineage>
        <taxon>Bacteria</taxon>
        <taxon>Pseudomonadati</taxon>
        <taxon>Planctomycetota</taxon>
        <taxon>Planctomycetia</taxon>
        <taxon>Pirellulales</taxon>
        <taxon>Lacipirellulaceae</taxon>
        <taxon>Bythopirellula</taxon>
    </lineage>
</organism>
<dbReference type="InterPro" id="IPR036812">
    <property type="entry name" value="NAD(P)_OxRdtase_dom_sf"/>
</dbReference>
<dbReference type="GO" id="GO:0016491">
    <property type="term" value="F:oxidoreductase activity"/>
    <property type="evidence" value="ECO:0007669"/>
    <property type="project" value="UniProtKB-KW"/>
</dbReference>
<dbReference type="InterPro" id="IPR006311">
    <property type="entry name" value="TAT_signal"/>
</dbReference>
<dbReference type="EC" id="1.1.1.-" evidence="2"/>